<dbReference type="EMBL" id="CAADFQ010000072">
    <property type="protein sequence ID" value="VFK34464.1"/>
    <property type="molecule type" value="Genomic_DNA"/>
</dbReference>
<dbReference type="SUPFAM" id="SSF52200">
    <property type="entry name" value="Toll/Interleukin receptor TIR domain"/>
    <property type="match status" value="1"/>
</dbReference>
<reference evidence="1" key="1">
    <citation type="submission" date="2019-02" db="EMBL/GenBank/DDBJ databases">
        <authorList>
            <person name="Gruber-Vodicka R. H."/>
            <person name="Seah K. B. B."/>
        </authorList>
    </citation>
    <scope>NUCLEOTIDE SEQUENCE</scope>
    <source>
        <strain evidence="2">BECK_BZ198</strain>
        <strain evidence="1">BECK_BZ199</strain>
    </source>
</reference>
<gene>
    <name evidence="2" type="ORF">BECKMB1821H_GA0114242_107314</name>
    <name evidence="1" type="ORF">BECKMB1821I_GA0114274_107214</name>
</gene>
<name>A0A450XYU4_9GAMM</name>
<accession>A0A450XYU4</accession>
<protein>
    <recommendedName>
        <fullName evidence="3">TIR domain-containing protein</fullName>
    </recommendedName>
</protein>
<evidence type="ECO:0000313" key="1">
    <source>
        <dbReference type="EMBL" id="VFK34464.1"/>
    </source>
</evidence>
<dbReference type="AlphaFoldDB" id="A0A450XYU4"/>
<organism evidence="1">
    <name type="scientific">Candidatus Kentrum sp. MB</name>
    <dbReference type="NCBI Taxonomy" id="2138164"/>
    <lineage>
        <taxon>Bacteria</taxon>
        <taxon>Pseudomonadati</taxon>
        <taxon>Pseudomonadota</taxon>
        <taxon>Gammaproteobacteria</taxon>
        <taxon>Candidatus Kentrum</taxon>
    </lineage>
</organism>
<evidence type="ECO:0008006" key="3">
    <source>
        <dbReference type="Google" id="ProtNLM"/>
    </source>
</evidence>
<dbReference type="InterPro" id="IPR041160">
    <property type="entry name" value="LD_cluster2"/>
</dbReference>
<dbReference type="Pfam" id="PF18163">
    <property type="entry name" value="LD_cluster2"/>
    <property type="match status" value="1"/>
</dbReference>
<sequence length="665" mass="75425">MVWHPSDKDSVDPILDAVLKHLSRDVDRPFSRNLNIPLFFYSSDSPNTPPGDTPQGLAARDILFVFTSVNTRGRKKWNDYVKDLSCEGSFRCVPVALDREGFGHGEEGGLDGLNFLRAYEWPEGSRSQQAILAMAHEIYRHGFVEIKEGDKGKDSSIKIFLSHAKSGDTGLRHAKAIKGFIDNTNMSRFFDATEISTGFRFDEEIIRHIKESTVLAIGSDAYSSRYWCQREILCAKEYHRPMIAVNCLEEYEDRIFPAGANVPCVHVAPEPPLGEPNILRILIAAIRETIRHHHALKSLEYYRSQGWIDRDCTFVSRPPEIRQLPAPSEERITKICYPEPPIYSEEADWHDRLGIEAFTPLWREGEKSSLNGRRVGISISDVPSDGFSRYHLHGNQSIRLAQDLGRHLLARSATLIYGGDLRKDGFTDFILQEAIALKNRLNTDNLHVENHLAWPLYCSDAEIVAWRARYRTVMKTVPHDIPNDVISEVDKDKFLPPSTPENKYIRSRCLTEMRTESIGSSHARICAGGKLSGYNGKMPGVLEEILMALDRKKPIYLLGGFGGVVGEVCKVLRGEPYPEPLTRTWQITHNEGYSVLQEIARGYDRHADYEVIESTLKGIELRELARDAGLEEEEYSRLMQTPFLDECVHIVVRGLKEINHCHESA</sequence>
<dbReference type="EMBL" id="CAADGH010000073">
    <property type="protein sequence ID" value="VFK76769.1"/>
    <property type="molecule type" value="Genomic_DNA"/>
</dbReference>
<dbReference type="Gene3D" id="3.40.50.10140">
    <property type="entry name" value="Toll/interleukin-1 receptor homology (TIR) domain"/>
    <property type="match status" value="1"/>
</dbReference>
<dbReference type="InterPro" id="IPR035897">
    <property type="entry name" value="Toll_tir_struct_dom_sf"/>
</dbReference>
<evidence type="ECO:0000313" key="2">
    <source>
        <dbReference type="EMBL" id="VFK76769.1"/>
    </source>
</evidence>
<proteinExistence type="predicted"/>